<proteinExistence type="predicted"/>
<accession>A0AAV6WIF4</accession>
<reference evidence="2" key="1">
    <citation type="submission" date="2019-10" db="EMBL/GenBank/DDBJ databases">
        <authorList>
            <person name="Zhang R."/>
            <person name="Pan Y."/>
            <person name="Wang J."/>
            <person name="Ma R."/>
            <person name="Yu S."/>
        </authorList>
    </citation>
    <scope>NUCLEOTIDE SEQUENCE</scope>
    <source>
        <strain evidence="2">LA-IB0</strain>
        <tissue evidence="2">Leaf</tissue>
    </source>
</reference>
<gene>
    <name evidence="2" type="ORF">BUALT_Bualt15G0065600</name>
</gene>
<keyword evidence="3" id="KW-1185">Reference proteome</keyword>
<evidence type="ECO:0000259" key="1">
    <source>
        <dbReference type="Pfam" id="PF26138"/>
    </source>
</evidence>
<dbReference type="InterPro" id="IPR058353">
    <property type="entry name" value="DUF8040"/>
</dbReference>
<sequence length="191" mass="22479">MASRLKKNTEILIVLQEIMKLNKFILILFVQHTLETRGIHRKQCEKVIRYVMAHKIPKQIEYLECLVELNDTDCLDNLRMPCRPFAKLCYLLRHVSGLVDSRYVSVKEKVASFLSILAHHKKIRVVRYDFKRALQTVSKHFHDVLIAVLKLHTLFLVKPIPIGDACTNPRWKLFKLFSLLKIAFYLQVVIR</sequence>
<evidence type="ECO:0000313" key="3">
    <source>
        <dbReference type="Proteomes" id="UP000826271"/>
    </source>
</evidence>
<dbReference type="EMBL" id="WHWC01000015">
    <property type="protein sequence ID" value="KAG8368630.1"/>
    <property type="molecule type" value="Genomic_DNA"/>
</dbReference>
<dbReference type="InterPro" id="IPR045249">
    <property type="entry name" value="HARBI1-like"/>
</dbReference>
<dbReference type="PANTHER" id="PTHR22930">
    <property type="match status" value="1"/>
</dbReference>
<dbReference type="Proteomes" id="UP000826271">
    <property type="component" value="Unassembled WGS sequence"/>
</dbReference>
<organism evidence="2 3">
    <name type="scientific">Buddleja alternifolia</name>
    <dbReference type="NCBI Taxonomy" id="168488"/>
    <lineage>
        <taxon>Eukaryota</taxon>
        <taxon>Viridiplantae</taxon>
        <taxon>Streptophyta</taxon>
        <taxon>Embryophyta</taxon>
        <taxon>Tracheophyta</taxon>
        <taxon>Spermatophyta</taxon>
        <taxon>Magnoliopsida</taxon>
        <taxon>eudicotyledons</taxon>
        <taxon>Gunneridae</taxon>
        <taxon>Pentapetalae</taxon>
        <taxon>asterids</taxon>
        <taxon>lamiids</taxon>
        <taxon>Lamiales</taxon>
        <taxon>Scrophulariaceae</taxon>
        <taxon>Buddlejeae</taxon>
        <taxon>Buddleja</taxon>
    </lineage>
</organism>
<dbReference type="AlphaFoldDB" id="A0AAV6WIF4"/>
<protein>
    <recommendedName>
        <fullName evidence="1">DUF8040 domain-containing protein</fullName>
    </recommendedName>
</protein>
<evidence type="ECO:0000313" key="2">
    <source>
        <dbReference type="EMBL" id="KAG8368630.1"/>
    </source>
</evidence>
<name>A0AAV6WIF4_9LAMI</name>
<feature type="domain" description="DUF8040" evidence="1">
    <location>
        <begin position="61"/>
        <end position="149"/>
    </location>
</feature>
<dbReference type="PANTHER" id="PTHR22930:SF293">
    <property type="entry name" value="PROTEIN ALP1-LIKE"/>
    <property type="match status" value="1"/>
</dbReference>
<comment type="caution">
    <text evidence="2">The sequence shown here is derived from an EMBL/GenBank/DDBJ whole genome shotgun (WGS) entry which is preliminary data.</text>
</comment>
<dbReference type="Pfam" id="PF26138">
    <property type="entry name" value="DUF8040"/>
    <property type="match status" value="1"/>
</dbReference>